<organism evidence="2 3">
    <name type="scientific">Eimeria brunetti</name>
    <dbReference type="NCBI Taxonomy" id="51314"/>
    <lineage>
        <taxon>Eukaryota</taxon>
        <taxon>Sar</taxon>
        <taxon>Alveolata</taxon>
        <taxon>Apicomplexa</taxon>
        <taxon>Conoidasida</taxon>
        <taxon>Coccidia</taxon>
        <taxon>Eucoccidiorida</taxon>
        <taxon>Eimeriorina</taxon>
        <taxon>Eimeriidae</taxon>
        <taxon>Eimeria</taxon>
    </lineage>
</organism>
<feature type="compositionally biased region" description="Polar residues" evidence="1">
    <location>
        <begin position="107"/>
        <end position="117"/>
    </location>
</feature>
<feature type="region of interest" description="Disordered" evidence="1">
    <location>
        <begin position="178"/>
        <end position="217"/>
    </location>
</feature>
<feature type="region of interest" description="Disordered" evidence="1">
    <location>
        <begin position="1"/>
        <end position="31"/>
    </location>
</feature>
<keyword evidence="3" id="KW-1185">Reference proteome</keyword>
<proteinExistence type="predicted"/>
<dbReference type="VEuPathDB" id="ToxoDB:EBH_0083860"/>
<protein>
    <submittedName>
        <fullName evidence="2">Uncharacterized protein</fullName>
    </submittedName>
</protein>
<dbReference type="AlphaFoldDB" id="U6LM29"/>
<name>U6LM29_9EIME</name>
<evidence type="ECO:0000256" key="1">
    <source>
        <dbReference type="SAM" id="MobiDB-lite"/>
    </source>
</evidence>
<evidence type="ECO:0000313" key="3">
    <source>
        <dbReference type="Proteomes" id="UP000030750"/>
    </source>
</evidence>
<reference evidence="2" key="2">
    <citation type="submission" date="2013-10" db="EMBL/GenBank/DDBJ databases">
        <authorList>
            <person name="Aslett M."/>
        </authorList>
    </citation>
    <scope>NUCLEOTIDE SEQUENCE [LARGE SCALE GENOMIC DNA]</scope>
    <source>
        <strain evidence="2">Houghton</strain>
    </source>
</reference>
<dbReference type="EMBL" id="HG711765">
    <property type="protein sequence ID" value="CDJ49609.1"/>
    <property type="molecule type" value="Genomic_DNA"/>
</dbReference>
<feature type="region of interest" description="Disordered" evidence="1">
    <location>
        <begin position="101"/>
        <end position="166"/>
    </location>
</feature>
<gene>
    <name evidence="2" type="ORF">EBH_0083860</name>
</gene>
<dbReference type="Proteomes" id="UP000030750">
    <property type="component" value="Unassembled WGS sequence"/>
</dbReference>
<evidence type="ECO:0000313" key="2">
    <source>
        <dbReference type="EMBL" id="CDJ49609.1"/>
    </source>
</evidence>
<reference evidence="2" key="1">
    <citation type="submission" date="2013-10" db="EMBL/GenBank/DDBJ databases">
        <title>Genomic analysis of the causative agents of coccidiosis in chickens.</title>
        <authorList>
            <person name="Reid A.J."/>
            <person name="Blake D."/>
            <person name="Billington K."/>
            <person name="Browne H."/>
            <person name="Dunn M."/>
            <person name="Hung S."/>
            <person name="Kawahara F."/>
            <person name="Miranda-Saavedra D."/>
            <person name="Mourier T."/>
            <person name="Nagra H."/>
            <person name="Otto T.D."/>
            <person name="Rawlings N."/>
            <person name="Sanchez A."/>
            <person name="Sanders M."/>
            <person name="Subramaniam C."/>
            <person name="Tay Y."/>
            <person name="Dear P."/>
            <person name="Doerig C."/>
            <person name="Gruber A."/>
            <person name="Parkinson J."/>
            <person name="Shirley M."/>
            <person name="Wan K.L."/>
            <person name="Berriman M."/>
            <person name="Tomley F."/>
            <person name="Pain A."/>
        </authorList>
    </citation>
    <scope>NUCLEOTIDE SEQUENCE [LARGE SCALE GENOMIC DNA]</scope>
    <source>
        <strain evidence="2">Houghton</strain>
    </source>
</reference>
<feature type="compositionally biased region" description="Polar residues" evidence="1">
    <location>
        <begin position="182"/>
        <end position="217"/>
    </location>
</feature>
<accession>U6LM29</accession>
<sequence>MRQAGHKWKGEEQSSVDKGAKVLRLETTTEESRPPAIDLVFESFIDSVLFEEADFFLPGSPGFFDDAPRLPTGDLSIVGMSPALASDAEWRYSDTDTGRTVYELPPTLSTSVLPNHSQEQKEEGNGRELSPAGTPGSQSQTGSPAGIEAVLSGPSPDAAKARDEATLTLTAEMLASLEEAVATSSDEPTSDTLESLSRTSPPSVQPPSGVTLSQECDSTQQVEAAVCRGNVK</sequence>